<evidence type="ECO:0000259" key="1">
    <source>
        <dbReference type="Pfam" id="PF00501"/>
    </source>
</evidence>
<dbReference type="HOGENOM" id="CLU_035301_0_0_7"/>
<protein>
    <submittedName>
        <fullName evidence="2">Adenylyltransferase, putative</fullName>
    </submittedName>
</protein>
<dbReference type="PANTHER" id="PTHR36932">
    <property type="entry name" value="CAPSULAR POLYSACCHARIDE BIOSYNTHESIS PROTEIN"/>
    <property type="match status" value="1"/>
</dbReference>
<dbReference type="InterPro" id="IPR053158">
    <property type="entry name" value="CapK_Type1_Caps_Biosynth"/>
</dbReference>
<keyword evidence="2" id="KW-0808">Transferase</keyword>
<dbReference type="EMBL" id="CP000142">
    <property type="protein sequence ID" value="ABA87487.3"/>
    <property type="molecule type" value="Genomic_DNA"/>
</dbReference>
<dbReference type="AlphaFoldDB" id="Q3A805"/>
<proteinExistence type="predicted"/>
<dbReference type="STRING" id="338963.Pcar_0226"/>
<reference evidence="2 3" key="2">
    <citation type="journal article" date="2012" name="BMC Genomics">
        <title>The genome of Pelobacter carbinolicus reveals surprising metabolic capabilities and physiological features.</title>
        <authorList>
            <person name="Aklujkar M."/>
            <person name="Haveman S.A."/>
            <person name="Didonato R.Jr."/>
            <person name="Chertkov O."/>
            <person name="Han C.S."/>
            <person name="Land M.L."/>
            <person name="Brown P."/>
            <person name="Lovley D.R."/>
        </authorList>
    </citation>
    <scope>NUCLEOTIDE SEQUENCE [LARGE SCALE GENOMIC DNA]</scope>
    <source>
        <strain evidence="3">DSM 2380 / NBRC 103641 / GraBd1</strain>
    </source>
</reference>
<reference evidence="3" key="1">
    <citation type="submission" date="2005-10" db="EMBL/GenBank/DDBJ databases">
        <title>Complete sequence of Pelobacter carbinolicus DSM 2380.</title>
        <authorList>
            <person name="Copeland A."/>
            <person name="Lucas S."/>
            <person name="Lapidus A."/>
            <person name="Barry K."/>
            <person name="Detter J.C."/>
            <person name="Glavina T."/>
            <person name="Hammon N."/>
            <person name="Israni S."/>
            <person name="Pitluck S."/>
            <person name="Chertkov O."/>
            <person name="Schmutz J."/>
            <person name="Larimer F."/>
            <person name="Land M."/>
            <person name="Kyrpides N."/>
            <person name="Ivanova N."/>
            <person name="Richardson P."/>
        </authorList>
    </citation>
    <scope>NUCLEOTIDE SEQUENCE [LARGE SCALE GENOMIC DNA]</scope>
    <source>
        <strain evidence="3">DSM 2380 / NBRC 103641 / GraBd1</strain>
    </source>
</reference>
<evidence type="ECO:0000313" key="3">
    <source>
        <dbReference type="Proteomes" id="UP000002534"/>
    </source>
</evidence>
<dbReference type="InterPro" id="IPR042099">
    <property type="entry name" value="ANL_N_sf"/>
</dbReference>
<feature type="domain" description="AMP-dependent synthetase/ligase" evidence="1">
    <location>
        <begin position="99"/>
        <end position="292"/>
    </location>
</feature>
<keyword evidence="3" id="KW-1185">Reference proteome</keyword>
<organism evidence="2 3">
    <name type="scientific">Syntrophotalea carbinolica (strain DSM 2380 / NBRC 103641 / GraBd1)</name>
    <name type="common">Pelobacter carbinolicus</name>
    <dbReference type="NCBI Taxonomy" id="338963"/>
    <lineage>
        <taxon>Bacteria</taxon>
        <taxon>Pseudomonadati</taxon>
        <taxon>Thermodesulfobacteriota</taxon>
        <taxon>Desulfuromonadia</taxon>
        <taxon>Desulfuromonadales</taxon>
        <taxon>Syntrophotaleaceae</taxon>
        <taxon>Syntrophotalea</taxon>
    </lineage>
</organism>
<name>Q3A805_SYNC1</name>
<dbReference type="PANTHER" id="PTHR36932:SF1">
    <property type="entry name" value="CAPSULAR POLYSACCHARIDE BIOSYNTHESIS PROTEIN"/>
    <property type="match status" value="1"/>
</dbReference>
<dbReference type="eggNOG" id="COG1541">
    <property type="taxonomic scope" value="Bacteria"/>
</dbReference>
<accession>Q3A805</accession>
<dbReference type="NCBIfam" id="NF045666">
    <property type="entry name" value="DVU1553_fam_AMP"/>
    <property type="match status" value="1"/>
</dbReference>
<dbReference type="InterPro" id="IPR000873">
    <property type="entry name" value="AMP-dep_synth/lig_dom"/>
</dbReference>
<dbReference type="Gene3D" id="3.40.50.12780">
    <property type="entry name" value="N-terminal domain of ligase-like"/>
    <property type="match status" value="1"/>
</dbReference>
<evidence type="ECO:0000313" key="2">
    <source>
        <dbReference type="EMBL" id="ABA87487.3"/>
    </source>
</evidence>
<gene>
    <name evidence="2" type="ordered locus">Pcar_0226</name>
</gene>
<dbReference type="Pfam" id="PF00501">
    <property type="entry name" value="AMP-binding"/>
    <property type="match status" value="1"/>
</dbReference>
<keyword evidence="2" id="KW-0548">Nucleotidyltransferase</keyword>
<dbReference type="KEGG" id="pca:Pcar_0226"/>
<dbReference type="SUPFAM" id="SSF56801">
    <property type="entry name" value="Acetyl-CoA synthetase-like"/>
    <property type="match status" value="1"/>
</dbReference>
<dbReference type="Proteomes" id="UP000002534">
    <property type="component" value="Chromosome"/>
</dbReference>
<sequence>MRITPLEDWIAGKLGVTGKPVELMERLRIRQLELLNATLAHAARHSPFYRRRLGDCRPLVSLSGLADLPFTTSADLSEQGLQMLAVSQGEIKRIVTLRSSGTTGQAKRVYFTRSDLEYTKAFFRCGMSRMLQPGQRVLVLLPGELPDSAGRLLADALQQQGISCHVAGLVSDPGAIAALLVEEPFDCVVGIPVQVLGVVRHPLAAEVPTHRIGSVFLTSDYVPSALVGEIRRVWGCPAVNHYGMTELGLTCGVECHALDGYHLREPDLYFEVVDPVSGAALRAGETGEVVVTTLTRLGMPLIRYRTGDLARFMAEPCPCGSVLPRLGKVQGRLAARVDLGGLLKPCMSDLDEALFSLRGLLNFRAVLTMLDTDRSTLQLMIETLPGAERRTRDHVDRRLPTIPALRAAVAAGRLVLQPTVLADAPLSVSATVKRIIEQPQKENANLETAC</sequence>
<dbReference type="GO" id="GO:0016779">
    <property type="term" value="F:nucleotidyltransferase activity"/>
    <property type="evidence" value="ECO:0007669"/>
    <property type="project" value="UniProtKB-KW"/>
</dbReference>